<dbReference type="RefSeq" id="WP_243326229.1">
    <property type="nucleotide sequence ID" value="NZ_JAKZMM010000043.1"/>
</dbReference>
<sequence>MAVLNLRPHTLRYLIVSDGYEDENGDYHEGESSWSDTLIPCDIVPAGKANEIAFDDGVVKKYSYTVYLSKDCIEFKLGDRIKICLFGETEREFEVKGFHRYQHQCKMWI</sequence>
<name>A0ABT0C466_9BACT</name>
<evidence type="ECO:0000313" key="1">
    <source>
        <dbReference type="EMBL" id="MCJ2381809.1"/>
    </source>
</evidence>
<protein>
    <recommendedName>
        <fullName evidence="3">Minor capsid protein</fullName>
    </recommendedName>
</protein>
<dbReference type="Proteomes" id="UP001165444">
    <property type="component" value="Unassembled WGS sequence"/>
</dbReference>
<keyword evidence="2" id="KW-1185">Reference proteome</keyword>
<evidence type="ECO:0008006" key="3">
    <source>
        <dbReference type="Google" id="ProtNLM"/>
    </source>
</evidence>
<reference evidence="1 2" key="1">
    <citation type="submission" date="2022-03" db="EMBL/GenBank/DDBJ databases">
        <title>Parabacteroides sp. nov. isolated from swine feces.</title>
        <authorList>
            <person name="Bak J.E."/>
        </authorList>
    </citation>
    <scope>NUCLEOTIDE SEQUENCE [LARGE SCALE GENOMIC DNA]</scope>
    <source>
        <strain evidence="1 2">AGMB00274</strain>
    </source>
</reference>
<proteinExistence type="predicted"/>
<dbReference type="EMBL" id="JAKZMM010000043">
    <property type="protein sequence ID" value="MCJ2381809.1"/>
    <property type="molecule type" value="Genomic_DNA"/>
</dbReference>
<evidence type="ECO:0000313" key="2">
    <source>
        <dbReference type="Proteomes" id="UP001165444"/>
    </source>
</evidence>
<comment type="caution">
    <text evidence="1">The sequence shown here is derived from an EMBL/GenBank/DDBJ whole genome shotgun (WGS) entry which is preliminary data.</text>
</comment>
<organism evidence="1 2">
    <name type="scientific">Parabacteroides faecalis</name>
    <dbReference type="NCBI Taxonomy" id="2924040"/>
    <lineage>
        <taxon>Bacteria</taxon>
        <taxon>Pseudomonadati</taxon>
        <taxon>Bacteroidota</taxon>
        <taxon>Bacteroidia</taxon>
        <taxon>Bacteroidales</taxon>
        <taxon>Tannerellaceae</taxon>
        <taxon>Parabacteroides</taxon>
    </lineage>
</organism>
<accession>A0ABT0C466</accession>
<gene>
    <name evidence="1" type="ORF">MUN53_14545</name>
</gene>